<name>A0A561ST87_9PSEU</name>
<dbReference type="InterPro" id="IPR041581">
    <property type="entry name" value="Glyoxalase_6"/>
</dbReference>
<dbReference type="RefSeq" id="WP_147257155.1">
    <property type="nucleotide sequence ID" value="NZ_VIWU01000001.1"/>
</dbReference>
<feature type="domain" description="Glyoxalase-like" evidence="2">
    <location>
        <begin position="6"/>
        <end position="125"/>
    </location>
</feature>
<dbReference type="PANTHER" id="PTHR35908:SF1">
    <property type="entry name" value="CONSERVED PROTEIN"/>
    <property type="match status" value="1"/>
</dbReference>
<evidence type="ECO:0000259" key="2">
    <source>
        <dbReference type="Pfam" id="PF18029"/>
    </source>
</evidence>
<feature type="region of interest" description="Disordered" evidence="1">
    <location>
        <begin position="45"/>
        <end position="70"/>
    </location>
</feature>
<gene>
    <name evidence="3" type="ORF">FHX44_114003</name>
</gene>
<dbReference type="EMBL" id="VIWU01000001">
    <property type="protein sequence ID" value="TWF78084.1"/>
    <property type="molecule type" value="Genomic_DNA"/>
</dbReference>
<dbReference type="OrthoDB" id="3295209at2"/>
<dbReference type="AlphaFoldDB" id="A0A561ST87"/>
<proteinExistence type="predicted"/>
<dbReference type="SUPFAM" id="SSF54593">
    <property type="entry name" value="Glyoxalase/Bleomycin resistance protein/Dihydroxybiphenyl dioxygenase"/>
    <property type="match status" value="1"/>
</dbReference>
<comment type="caution">
    <text evidence="3">The sequence shown here is derived from an EMBL/GenBank/DDBJ whole genome shotgun (WGS) entry which is preliminary data.</text>
</comment>
<sequence>MGTLGDVVFDCRHPASLARFWAAALDGYRVAPYDEAELARLRSMGVEDPEDDPSVLVEPPTGGGPRLWFTRVPEPKTVKNRVHLDLFAADVAAEAERLVGLGARVLAEVEDWVVLADPEDGEFCVHPAR</sequence>
<reference evidence="3 4" key="1">
    <citation type="submission" date="2019-06" db="EMBL/GenBank/DDBJ databases">
        <title>Sequencing the genomes of 1000 actinobacteria strains.</title>
        <authorList>
            <person name="Klenk H.-P."/>
        </authorList>
    </citation>
    <scope>NUCLEOTIDE SEQUENCE [LARGE SCALE GENOMIC DNA]</scope>
    <source>
        <strain evidence="3 4">DSM 45671</strain>
    </source>
</reference>
<dbReference type="Pfam" id="PF18029">
    <property type="entry name" value="Glyoxalase_6"/>
    <property type="match status" value="1"/>
</dbReference>
<evidence type="ECO:0000313" key="3">
    <source>
        <dbReference type="EMBL" id="TWF78084.1"/>
    </source>
</evidence>
<dbReference type="InterPro" id="IPR029068">
    <property type="entry name" value="Glyas_Bleomycin-R_OHBP_Dase"/>
</dbReference>
<evidence type="ECO:0000313" key="4">
    <source>
        <dbReference type="Proteomes" id="UP000321261"/>
    </source>
</evidence>
<dbReference type="PANTHER" id="PTHR35908">
    <property type="entry name" value="HYPOTHETICAL FUSION PROTEIN"/>
    <property type="match status" value="1"/>
</dbReference>
<protein>
    <recommendedName>
        <fullName evidence="2">Glyoxalase-like domain-containing protein</fullName>
    </recommendedName>
</protein>
<dbReference type="Gene3D" id="3.10.180.10">
    <property type="entry name" value="2,3-Dihydroxybiphenyl 1,2-Dioxygenase, domain 1"/>
    <property type="match status" value="1"/>
</dbReference>
<keyword evidence="4" id="KW-1185">Reference proteome</keyword>
<organism evidence="3 4">
    <name type="scientific">Pseudonocardia hierapolitana</name>
    <dbReference type="NCBI Taxonomy" id="1128676"/>
    <lineage>
        <taxon>Bacteria</taxon>
        <taxon>Bacillati</taxon>
        <taxon>Actinomycetota</taxon>
        <taxon>Actinomycetes</taxon>
        <taxon>Pseudonocardiales</taxon>
        <taxon>Pseudonocardiaceae</taxon>
        <taxon>Pseudonocardia</taxon>
    </lineage>
</organism>
<dbReference type="Proteomes" id="UP000321261">
    <property type="component" value="Unassembled WGS sequence"/>
</dbReference>
<evidence type="ECO:0000256" key="1">
    <source>
        <dbReference type="SAM" id="MobiDB-lite"/>
    </source>
</evidence>
<accession>A0A561ST87</accession>